<proteinExistence type="predicted"/>
<keyword evidence="2" id="KW-1133">Transmembrane helix</keyword>
<feature type="transmembrane region" description="Helical" evidence="2">
    <location>
        <begin position="368"/>
        <end position="391"/>
    </location>
</feature>
<dbReference type="SUPFAM" id="SSF103473">
    <property type="entry name" value="MFS general substrate transporter"/>
    <property type="match status" value="1"/>
</dbReference>
<evidence type="ECO:0008006" key="5">
    <source>
        <dbReference type="Google" id="ProtNLM"/>
    </source>
</evidence>
<feature type="region of interest" description="Disordered" evidence="1">
    <location>
        <begin position="168"/>
        <end position="189"/>
    </location>
</feature>
<evidence type="ECO:0000313" key="3">
    <source>
        <dbReference type="EMBL" id="WIA09730.1"/>
    </source>
</evidence>
<organism evidence="3 4">
    <name type="scientific">Tetradesmus obliquus</name>
    <name type="common">Green alga</name>
    <name type="synonym">Acutodesmus obliquus</name>
    <dbReference type="NCBI Taxonomy" id="3088"/>
    <lineage>
        <taxon>Eukaryota</taxon>
        <taxon>Viridiplantae</taxon>
        <taxon>Chlorophyta</taxon>
        <taxon>core chlorophytes</taxon>
        <taxon>Chlorophyceae</taxon>
        <taxon>CS clade</taxon>
        <taxon>Sphaeropleales</taxon>
        <taxon>Scenedesmaceae</taxon>
        <taxon>Tetradesmus</taxon>
    </lineage>
</organism>
<reference evidence="3 4" key="1">
    <citation type="submission" date="2023-05" db="EMBL/GenBank/DDBJ databases">
        <title>A 100% complete, gapless, phased diploid assembly of the Scenedesmus obliquus UTEX 3031 genome.</title>
        <authorList>
            <person name="Biondi T.C."/>
            <person name="Hanschen E.R."/>
            <person name="Kwon T."/>
            <person name="Eng W."/>
            <person name="Kruse C.P.S."/>
            <person name="Koehler S.I."/>
            <person name="Kunde Y."/>
            <person name="Gleasner C.D."/>
            <person name="You Mak K.T."/>
            <person name="Polle J."/>
            <person name="Hovde B.T."/>
            <person name="Starkenburg S.R."/>
        </authorList>
    </citation>
    <scope>NUCLEOTIDE SEQUENCE [LARGE SCALE GENOMIC DNA]</scope>
    <source>
        <strain evidence="3 4">DOE0152z</strain>
    </source>
</reference>
<name>A0ABY8TL15_TETOB</name>
<keyword evidence="2" id="KW-0812">Transmembrane</keyword>
<feature type="region of interest" description="Disordered" evidence="1">
    <location>
        <begin position="467"/>
        <end position="506"/>
    </location>
</feature>
<accession>A0ABY8TL15</accession>
<protein>
    <recommendedName>
        <fullName evidence="5">Solute carrier family 40 protein</fullName>
    </recommendedName>
</protein>
<keyword evidence="4" id="KW-1185">Reference proteome</keyword>
<sequence>MTCTGNRHSPEWLLLVILPFSYGAATRVPFVFAGLHCRSLSLSTPAISALLGCYQLSRVAGNRTVAALQAFCKRRYQHDAAAVRTRLLQQYASNVCGTSAAFFLSGLAYSRGGLPAAADVGACFEAALLLGSAWYVASEEAAVTGAVAGAAPELAAAAFSPPQPKLTKLPSTPRIAPGDVAPGPKPFSTSTSAAAGSSFSSSDTPSWISLVVAVTFAVQALLIGSLLSAAPLLVADSMGFGAWHVGLTFAAGEALGSAALLASSTAAGQAAIRSILPMPLCLLAVLAGMSCLALLLPLVTSVSNNLALVCIALVMGLNDVGTSMSGECQGATLPERHYHSVNVMGNTLRRVGNTVTCVAAPLLYQLHPALPCVLFGGLTLLWTCALSALFAQRARECTAEDSDCIARRSAWSAANLAAAGLPAGSHLAGLEHYMQLSFVSQERRFWAEADGKTLQGPWQTLSSHALPDVSEDEASNEGDQLCEAQGKSGLVQRRGKRAGKIEAAPQ</sequence>
<evidence type="ECO:0000313" key="4">
    <source>
        <dbReference type="Proteomes" id="UP001244341"/>
    </source>
</evidence>
<evidence type="ECO:0000256" key="1">
    <source>
        <dbReference type="SAM" id="MobiDB-lite"/>
    </source>
</evidence>
<feature type="transmembrane region" description="Helical" evidence="2">
    <location>
        <begin position="275"/>
        <end position="299"/>
    </location>
</feature>
<dbReference type="InterPro" id="IPR036259">
    <property type="entry name" value="MFS_trans_sf"/>
</dbReference>
<evidence type="ECO:0000256" key="2">
    <source>
        <dbReference type="SAM" id="Phobius"/>
    </source>
</evidence>
<dbReference type="EMBL" id="CP126208">
    <property type="protein sequence ID" value="WIA09730.1"/>
    <property type="molecule type" value="Genomic_DNA"/>
</dbReference>
<feature type="transmembrane region" description="Helical" evidence="2">
    <location>
        <begin position="240"/>
        <end position="263"/>
    </location>
</feature>
<keyword evidence="2" id="KW-0472">Membrane</keyword>
<dbReference type="Proteomes" id="UP001244341">
    <property type="component" value="Chromosome 1b"/>
</dbReference>
<gene>
    <name evidence="3" type="ORF">OEZ85_009109</name>
</gene>
<feature type="transmembrane region" description="Helical" evidence="2">
    <location>
        <begin position="207"/>
        <end position="234"/>
    </location>
</feature>
<dbReference type="Gene3D" id="1.20.1250.20">
    <property type="entry name" value="MFS general substrate transporter like domains"/>
    <property type="match status" value="1"/>
</dbReference>